<keyword evidence="2" id="KW-0808">Transferase</keyword>
<organism evidence="7 8">
    <name type="scientific">Rathayibacter caricis DSM 15933</name>
    <dbReference type="NCBI Taxonomy" id="1328867"/>
    <lineage>
        <taxon>Bacteria</taxon>
        <taxon>Bacillati</taxon>
        <taxon>Actinomycetota</taxon>
        <taxon>Actinomycetes</taxon>
        <taxon>Micrococcales</taxon>
        <taxon>Microbacteriaceae</taxon>
        <taxon>Rathayibacter</taxon>
    </lineage>
</organism>
<accession>A0A2T4UUQ7</accession>
<dbReference type="Pfam" id="PF00294">
    <property type="entry name" value="PfkB"/>
    <property type="match status" value="1"/>
</dbReference>
<evidence type="ECO:0000259" key="6">
    <source>
        <dbReference type="Pfam" id="PF00294"/>
    </source>
</evidence>
<dbReference type="Proteomes" id="UP000241085">
    <property type="component" value="Unassembled WGS sequence"/>
</dbReference>
<dbReference type="GO" id="GO:0005524">
    <property type="term" value="F:ATP binding"/>
    <property type="evidence" value="ECO:0007669"/>
    <property type="project" value="UniProtKB-KW"/>
</dbReference>
<keyword evidence="3" id="KW-0547">Nucleotide-binding</keyword>
<evidence type="ECO:0000256" key="4">
    <source>
        <dbReference type="ARBA" id="ARBA00022777"/>
    </source>
</evidence>
<dbReference type="GO" id="GO:0016301">
    <property type="term" value="F:kinase activity"/>
    <property type="evidence" value="ECO:0007669"/>
    <property type="project" value="UniProtKB-KW"/>
</dbReference>
<evidence type="ECO:0000313" key="8">
    <source>
        <dbReference type="Proteomes" id="UP000241085"/>
    </source>
</evidence>
<dbReference type="AlphaFoldDB" id="A0A2T4UUQ7"/>
<name>A0A2T4UUQ7_9MICO</name>
<evidence type="ECO:0000256" key="3">
    <source>
        <dbReference type="ARBA" id="ARBA00022741"/>
    </source>
</evidence>
<dbReference type="InterPro" id="IPR011611">
    <property type="entry name" value="PfkB_dom"/>
</dbReference>
<evidence type="ECO:0000256" key="2">
    <source>
        <dbReference type="ARBA" id="ARBA00022679"/>
    </source>
</evidence>
<dbReference type="InterPro" id="IPR050306">
    <property type="entry name" value="PfkB_Carbo_kinase"/>
</dbReference>
<keyword evidence="4 7" id="KW-0418">Kinase</keyword>
<dbReference type="Gene3D" id="3.40.1190.20">
    <property type="match status" value="1"/>
</dbReference>
<dbReference type="InterPro" id="IPR002173">
    <property type="entry name" value="Carboh/pur_kinase_PfkB_CS"/>
</dbReference>
<comment type="caution">
    <text evidence="7">The sequence shown here is derived from an EMBL/GenBank/DDBJ whole genome shotgun (WGS) entry which is preliminary data.</text>
</comment>
<feature type="domain" description="Carbohydrate kinase PfkB" evidence="6">
    <location>
        <begin position="13"/>
        <end position="298"/>
    </location>
</feature>
<gene>
    <name evidence="7" type="ORF">C1I63_10600</name>
</gene>
<dbReference type="PROSITE" id="PS00584">
    <property type="entry name" value="PFKB_KINASES_2"/>
    <property type="match status" value="1"/>
</dbReference>
<protein>
    <submittedName>
        <fullName evidence="7">Carbohydrate kinase</fullName>
    </submittedName>
</protein>
<keyword evidence="8" id="KW-1185">Reference proteome</keyword>
<comment type="similarity">
    <text evidence="1">Belongs to the carbohydrate kinase PfkB family.</text>
</comment>
<dbReference type="EMBL" id="PZPL01000001">
    <property type="protein sequence ID" value="PTL73257.1"/>
    <property type="molecule type" value="Genomic_DNA"/>
</dbReference>
<sequence length="306" mass="31500">MPSTDGRESAAPRILVVGEALIDIVERDGASSEHVGGSPANVALTLARLGRDATLVTDIADDERGRRIGEHLGASGVSVVHGDAPRTSTAKARIRPDGSAEYEFDLSWNPPAADPTPFGHVHTGSIAVYLEPGGSAILDLLEALPAGTTASVDANIRPALVGPHAAALARFERVAASCEIVKLSDEDAEWLYPTVQLDEVLTRILGLGARLAVITRGGEGLLLASAVARATVPAARIVVADTIGAGDSAMGAILDEAFRQGLGAPNGMLLDEPALRAIGRWAARVAGITTSRAGANPPTRAEAETE</sequence>
<dbReference type="CDD" id="cd01167">
    <property type="entry name" value="bac_FRK"/>
    <property type="match status" value="1"/>
</dbReference>
<evidence type="ECO:0000256" key="1">
    <source>
        <dbReference type="ARBA" id="ARBA00010688"/>
    </source>
</evidence>
<dbReference type="RefSeq" id="WP_107574755.1">
    <property type="nucleotide sequence ID" value="NZ_PZPL01000001.1"/>
</dbReference>
<proteinExistence type="inferred from homology"/>
<dbReference type="PANTHER" id="PTHR43085:SF1">
    <property type="entry name" value="PSEUDOURIDINE KINASE-RELATED"/>
    <property type="match status" value="1"/>
</dbReference>
<dbReference type="PANTHER" id="PTHR43085">
    <property type="entry name" value="HEXOKINASE FAMILY MEMBER"/>
    <property type="match status" value="1"/>
</dbReference>
<dbReference type="SUPFAM" id="SSF53613">
    <property type="entry name" value="Ribokinase-like"/>
    <property type="match status" value="1"/>
</dbReference>
<keyword evidence="5" id="KW-0067">ATP-binding</keyword>
<dbReference type="InterPro" id="IPR029056">
    <property type="entry name" value="Ribokinase-like"/>
</dbReference>
<reference evidence="7 8" key="1">
    <citation type="submission" date="2018-03" db="EMBL/GenBank/DDBJ databases">
        <title>Bacteriophage NCPPB3778 and a type I-E CRISPR drive the evolution of the US Biological Select Agent, Rathayibacter toxicus.</title>
        <authorList>
            <person name="Davis E.W.II."/>
            <person name="Tabima J.F."/>
            <person name="Weisberg A.J."/>
            <person name="Dantas Lopes L."/>
            <person name="Wiseman M.S."/>
            <person name="Wiseman M.S."/>
            <person name="Pupko T."/>
            <person name="Belcher M.S."/>
            <person name="Sechler A.J."/>
            <person name="Tancos M.A."/>
            <person name="Schroeder B.K."/>
            <person name="Murray T.D."/>
            <person name="Luster D.G."/>
            <person name="Schneider W.L."/>
            <person name="Rogers E."/>
            <person name="Andreote F.D."/>
            <person name="Grunwald N.J."/>
            <person name="Putnam M.L."/>
            <person name="Chang J.H."/>
        </authorList>
    </citation>
    <scope>NUCLEOTIDE SEQUENCE [LARGE SCALE GENOMIC DNA]</scope>
    <source>
        <strain evidence="7 8">DSM 15933</strain>
    </source>
</reference>
<evidence type="ECO:0000313" key="7">
    <source>
        <dbReference type="EMBL" id="PTL73257.1"/>
    </source>
</evidence>
<evidence type="ECO:0000256" key="5">
    <source>
        <dbReference type="ARBA" id="ARBA00022840"/>
    </source>
</evidence>